<feature type="chain" id="PRO_5041426320" description="Peptidase C-terminal archaeal/bacterial domain-containing protein" evidence="1">
    <location>
        <begin position="23"/>
        <end position="833"/>
    </location>
</feature>
<keyword evidence="1" id="KW-0732">Signal</keyword>
<sequence>MINKVLVWSIFAWISMVATTLAGYDAASVPANRIPWSGYWWPKNQGGLVNGYSDHPAPLKKYDAYVEGFYPGMAMETGRATEYDPTAPAWHGLCDAWAAASILEPEAVRAGTLNGIPFAVGDKKGLLTSYYRNNYSAVVYGSRYTGPGQDHADIHPGGIGGFHQTLINYIGIQGLPIVMDMDPGVEVWSYPVYRYEMTWVDSGNTRHVTCTVWMADNSVAPDFTGTLSRSETYTYLLDIDASGALLDSRGQWTGDSVSNHPDFMWFPTSVGGNHPYLDRNTVRAIVDSHPDGSDDRFEPNTTMQTAYPITDGIKGRFFWGNARNEDWYRVVLGKGDDFYTFMLSPANDLDIRLFDADGTEVGSSIPNGVRHTNVGADGDYYIRVIPGATLGAFYNISFFSSPSDLIPHLATAGGWETNLTLIGREQHNNSARLNLFGPDRALIGHSDLQVPENARVHANLGTVVDGSEASSARTAKILHLDADSPHRGFFSYTMGNQRTSIPLGGTPSRGLVVPRTLHEGPWYTGLAVMNTHPQNQTTVRMAALNDAGRILAESAFILAPGQHFAAPLEVFGSIPEDTTWASLTSEQPLEGFVLWGFYGPDGQAGLAGVPLLRNQLTGRTLYLPHLATYDGWTTEAAIVNNNNAPAAVVVTGYSARGTPGATRTFTIAPQGVWRGSVQALVGEQWNPGLAWARIEADQEVGGYQLFVGDNSGLAAMPLMTEHDAKTELSIKYVPELSRDWLGLALLNPAGRKTDIWAIPYDALGNQLNNGNFLWYNIPNGLAGLNNTVDVIENIFHGIPTETHTLRLFSEQPILGLGIFGEVLENRVDVLYLD</sequence>
<dbReference type="GO" id="GO:0016755">
    <property type="term" value="F:aminoacyltransferase activity"/>
    <property type="evidence" value="ECO:0007669"/>
    <property type="project" value="InterPro"/>
</dbReference>
<organism evidence="2 3">
    <name type="scientific">Desulfatitalea alkaliphila</name>
    <dbReference type="NCBI Taxonomy" id="2929485"/>
    <lineage>
        <taxon>Bacteria</taxon>
        <taxon>Pseudomonadati</taxon>
        <taxon>Thermodesulfobacteriota</taxon>
        <taxon>Desulfobacteria</taxon>
        <taxon>Desulfobacterales</taxon>
        <taxon>Desulfosarcinaceae</taxon>
        <taxon>Desulfatitalea</taxon>
    </lineage>
</organism>
<reference evidence="2" key="1">
    <citation type="submission" date="2022-04" db="EMBL/GenBank/DDBJ databases">
        <title>Desulfatitalea alkaliphila sp. nov., a novel anaerobic sulfate-reducing bacterium isolated from terrestrial mud volcano, Taman Peninsula, Russia.</title>
        <authorList>
            <person name="Khomyakova M.A."/>
            <person name="Merkel A.Y."/>
            <person name="Slobodkin A.I."/>
        </authorList>
    </citation>
    <scope>NUCLEOTIDE SEQUENCE</scope>
    <source>
        <strain evidence="2">M08but</strain>
    </source>
</reference>
<dbReference type="Pfam" id="PF16683">
    <property type="entry name" value="TGase_elicitor"/>
    <property type="match status" value="2"/>
</dbReference>
<feature type="signal peptide" evidence="1">
    <location>
        <begin position="1"/>
        <end position="22"/>
    </location>
</feature>
<name>A0AA41R246_9BACT</name>
<dbReference type="Proteomes" id="UP001165427">
    <property type="component" value="Unassembled WGS sequence"/>
</dbReference>
<evidence type="ECO:0008006" key="4">
    <source>
        <dbReference type="Google" id="ProtNLM"/>
    </source>
</evidence>
<evidence type="ECO:0000313" key="2">
    <source>
        <dbReference type="EMBL" id="MCJ8499391.1"/>
    </source>
</evidence>
<protein>
    <recommendedName>
        <fullName evidence="4">Peptidase C-terminal archaeal/bacterial domain-containing protein</fullName>
    </recommendedName>
</protein>
<gene>
    <name evidence="2" type="ORF">MRX98_02300</name>
</gene>
<keyword evidence="3" id="KW-1185">Reference proteome</keyword>
<evidence type="ECO:0000313" key="3">
    <source>
        <dbReference type="Proteomes" id="UP001165427"/>
    </source>
</evidence>
<dbReference type="EMBL" id="JALJRB010000002">
    <property type="protein sequence ID" value="MCJ8499391.1"/>
    <property type="molecule type" value="Genomic_DNA"/>
</dbReference>
<evidence type="ECO:0000256" key="1">
    <source>
        <dbReference type="SAM" id="SignalP"/>
    </source>
</evidence>
<dbReference type="InterPro" id="IPR032048">
    <property type="entry name" value="TGase_elicitor"/>
</dbReference>
<accession>A0AA41R246</accession>
<dbReference type="Gene3D" id="2.60.120.380">
    <property type="match status" value="1"/>
</dbReference>
<dbReference type="AlphaFoldDB" id="A0AA41R246"/>
<proteinExistence type="predicted"/>
<dbReference type="RefSeq" id="WP_246902668.1">
    <property type="nucleotide sequence ID" value="NZ_JALJRB010000002.1"/>
</dbReference>
<comment type="caution">
    <text evidence="2">The sequence shown here is derived from an EMBL/GenBank/DDBJ whole genome shotgun (WGS) entry which is preliminary data.</text>
</comment>